<accession>A0A0C2J4H7</accession>
<evidence type="ECO:0000313" key="2">
    <source>
        <dbReference type="Proteomes" id="UP000031668"/>
    </source>
</evidence>
<evidence type="ECO:0000313" key="1">
    <source>
        <dbReference type="EMBL" id="KII72729.1"/>
    </source>
</evidence>
<proteinExistence type="predicted"/>
<protein>
    <submittedName>
        <fullName evidence="1">Uncharacterized protein</fullName>
    </submittedName>
</protein>
<reference evidence="1 2" key="1">
    <citation type="journal article" date="2014" name="Genome Biol. Evol.">
        <title>The genome of the myxosporean Thelohanellus kitauei shows adaptations to nutrient acquisition within its fish host.</title>
        <authorList>
            <person name="Yang Y."/>
            <person name="Xiong J."/>
            <person name="Zhou Z."/>
            <person name="Huo F."/>
            <person name="Miao W."/>
            <person name="Ran C."/>
            <person name="Liu Y."/>
            <person name="Zhang J."/>
            <person name="Feng J."/>
            <person name="Wang M."/>
            <person name="Wang M."/>
            <person name="Wang L."/>
            <person name="Yao B."/>
        </authorList>
    </citation>
    <scope>NUCLEOTIDE SEQUENCE [LARGE SCALE GENOMIC DNA]</scope>
    <source>
        <strain evidence="1">Wuqing</strain>
    </source>
</reference>
<comment type="caution">
    <text evidence="1">The sequence shown here is derived from an EMBL/GenBank/DDBJ whole genome shotgun (WGS) entry which is preliminary data.</text>
</comment>
<dbReference type="EMBL" id="JWZT01001133">
    <property type="protein sequence ID" value="KII72729.1"/>
    <property type="molecule type" value="Genomic_DNA"/>
</dbReference>
<dbReference type="AlphaFoldDB" id="A0A0C2J4H7"/>
<sequence length="120" mass="14620">MAFIDIYLYNNTESMKNNKYYTHYTLSGWRYECSSYVPVDRSWMTEFIYDENFNDTHYEVFSIFRKTFRTVEKLSNIKLNDFVLKPLEQREGPADLYILENFDQEFINECIDYVIDAQYS</sequence>
<organism evidence="1 2">
    <name type="scientific">Thelohanellus kitauei</name>
    <name type="common">Myxosporean</name>
    <dbReference type="NCBI Taxonomy" id="669202"/>
    <lineage>
        <taxon>Eukaryota</taxon>
        <taxon>Metazoa</taxon>
        <taxon>Cnidaria</taxon>
        <taxon>Myxozoa</taxon>
        <taxon>Myxosporea</taxon>
        <taxon>Bivalvulida</taxon>
        <taxon>Platysporina</taxon>
        <taxon>Myxobolidae</taxon>
        <taxon>Thelohanellus</taxon>
    </lineage>
</organism>
<gene>
    <name evidence="1" type="ORF">RF11_15858</name>
</gene>
<keyword evidence="2" id="KW-1185">Reference proteome</keyword>
<dbReference type="Proteomes" id="UP000031668">
    <property type="component" value="Unassembled WGS sequence"/>
</dbReference>
<name>A0A0C2J4H7_THEKT</name>